<evidence type="ECO:0000313" key="13">
    <source>
        <dbReference type="EMBL" id="MFC3204742.1"/>
    </source>
</evidence>
<keyword evidence="3" id="KW-0479">Metal-binding</keyword>
<comment type="catalytic activity">
    <reaction evidence="11">
        <text>3-dehydro-4-O-phospho-L-erythronate + H(+) = dihydroxyacetone phosphate + CO2</text>
        <dbReference type="Rhea" id="RHEA:52404"/>
        <dbReference type="ChEBI" id="CHEBI:15378"/>
        <dbReference type="ChEBI" id="CHEBI:16526"/>
        <dbReference type="ChEBI" id="CHEBI:57642"/>
        <dbReference type="ChEBI" id="CHEBI:136592"/>
        <dbReference type="EC" id="4.1.1.104"/>
    </reaction>
</comment>
<proteinExistence type="inferred from homology"/>
<dbReference type="InterPro" id="IPR036409">
    <property type="entry name" value="Aldolase_II/adducin_N_sf"/>
</dbReference>
<reference evidence="14" key="1">
    <citation type="journal article" date="2019" name="Int. J. Syst. Evol. Microbiol.">
        <title>The Global Catalogue of Microorganisms (GCM) 10K type strain sequencing project: providing services to taxonomists for standard genome sequencing and annotation.</title>
        <authorList>
            <consortium name="The Broad Institute Genomics Platform"/>
            <consortium name="The Broad Institute Genome Sequencing Center for Infectious Disease"/>
            <person name="Wu L."/>
            <person name="Ma J."/>
        </authorList>
    </citation>
    <scope>NUCLEOTIDE SEQUENCE [LARGE SCALE GENOMIC DNA]</scope>
    <source>
        <strain evidence="14">KCTC 52165</strain>
    </source>
</reference>
<dbReference type="Gene3D" id="3.40.225.10">
    <property type="entry name" value="Class II aldolase/adducin N-terminal domain"/>
    <property type="match status" value="1"/>
</dbReference>
<dbReference type="NCBIfam" id="NF006000">
    <property type="entry name" value="PRK08130.1"/>
    <property type="match status" value="1"/>
</dbReference>
<dbReference type="GO" id="GO:0016829">
    <property type="term" value="F:lyase activity"/>
    <property type="evidence" value="ECO:0007669"/>
    <property type="project" value="UniProtKB-KW"/>
</dbReference>
<comment type="cofactor">
    <cofactor evidence="1">
        <name>Zn(2+)</name>
        <dbReference type="ChEBI" id="CHEBI:29105"/>
    </cofactor>
</comment>
<dbReference type="InterPro" id="IPR001303">
    <property type="entry name" value="Aldolase_II/adducin_N"/>
</dbReference>
<evidence type="ECO:0000256" key="5">
    <source>
        <dbReference type="ARBA" id="ARBA00023239"/>
    </source>
</evidence>
<organism evidence="13 14">
    <name type="scientific">Aquamicrobium soli</name>
    <dbReference type="NCBI Taxonomy" id="1811518"/>
    <lineage>
        <taxon>Bacteria</taxon>
        <taxon>Pseudomonadati</taxon>
        <taxon>Pseudomonadota</taxon>
        <taxon>Alphaproteobacteria</taxon>
        <taxon>Hyphomicrobiales</taxon>
        <taxon>Phyllobacteriaceae</taxon>
        <taxon>Aquamicrobium</taxon>
    </lineage>
</organism>
<dbReference type="SMART" id="SM01007">
    <property type="entry name" value="Aldolase_II"/>
    <property type="match status" value="1"/>
</dbReference>
<dbReference type="PANTHER" id="PTHR22789">
    <property type="entry name" value="FUCULOSE PHOSPHATE ALDOLASE"/>
    <property type="match status" value="1"/>
</dbReference>
<evidence type="ECO:0000259" key="12">
    <source>
        <dbReference type="SMART" id="SM01007"/>
    </source>
</evidence>
<evidence type="ECO:0000256" key="9">
    <source>
        <dbReference type="ARBA" id="ARBA00044803"/>
    </source>
</evidence>
<keyword evidence="5 13" id="KW-0456">Lyase</keyword>
<comment type="similarity">
    <text evidence="2">Belongs to the aldolase class II family. AraD/FucA subfamily.</text>
</comment>
<keyword evidence="14" id="KW-1185">Reference proteome</keyword>
<feature type="domain" description="Class II aldolase/adducin N-terminal" evidence="12">
    <location>
        <begin position="8"/>
        <end position="186"/>
    </location>
</feature>
<evidence type="ECO:0000256" key="6">
    <source>
        <dbReference type="ARBA" id="ARBA00023277"/>
    </source>
</evidence>
<dbReference type="PANTHER" id="PTHR22789:SF0">
    <property type="entry name" value="3-OXO-TETRONATE 4-PHOSPHATE DECARBOXYLASE-RELATED"/>
    <property type="match status" value="1"/>
</dbReference>
<comment type="catalytic activity">
    <reaction evidence="10">
        <text>3-dehydro-4-O-phospho-D-erythronate + H(+) = dihydroxyacetone phosphate + CO2</text>
        <dbReference type="Rhea" id="RHEA:52416"/>
        <dbReference type="ChEBI" id="CHEBI:15378"/>
        <dbReference type="ChEBI" id="CHEBI:16526"/>
        <dbReference type="ChEBI" id="CHEBI:57642"/>
        <dbReference type="ChEBI" id="CHEBI:136593"/>
        <dbReference type="EC" id="4.1.1.104"/>
    </reaction>
</comment>
<evidence type="ECO:0000256" key="7">
    <source>
        <dbReference type="ARBA" id="ARBA00044745"/>
    </source>
</evidence>
<dbReference type="SUPFAM" id="SSF53639">
    <property type="entry name" value="AraD/HMP-PK domain-like"/>
    <property type="match status" value="1"/>
</dbReference>
<evidence type="ECO:0000313" key="14">
    <source>
        <dbReference type="Proteomes" id="UP001595583"/>
    </source>
</evidence>
<dbReference type="InterPro" id="IPR050197">
    <property type="entry name" value="Aldolase_class_II_sugar_metab"/>
</dbReference>
<dbReference type="EC" id="4.1.1.104" evidence="8"/>
<comment type="caution">
    <text evidence="13">The sequence shown here is derived from an EMBL/GenBank/DDBJ whole genome shotgun (WGS) entry which is preliminary data.</text>
</comment>
<gene>
    <name evidence="13" type="ORF">ACFOHJ_00775</name>
</gene>
<dbReference type="Proteomes" id="UP001595583">
    <property type="component" value="Unassembled WGS sequence"/>
</dbReference>
<dbReference type="Pfam" id="PF00596">
    <property type="entry name" value="Aldolase_II"/>
    <property type="match status" value="1"/>
</dbReference>
<evidence type="ECO:0000256" key="4">
    <source>
        <dbReference type="ARBA" id="ARBA00022833"/>
    </source>
</evidence>
<sequence>MTEAELRQEITRLARSLFERGYSVGSAGNISAAVADGYLMTPTNSSLGHLDPESLSKLDFEGKHVGGLPPSKELPLHLAFYATRPQCRAVVHLHSTYATALSCLPMDDEDDFLEPITPYLIMRVGRLKYLPYTMPGSPLTGEMIRGLKGRHAAVLLGNHGPVVSGPDIASAVYAAEELEESAKLQMLLRGQSPRHLSTRQIAELRARYGEP</sequence>
<dbReference type="EMBL" id="JBHRTK010000001">
    <property type="protein sequence ID" value="MFC3204742.1"/>
    <property type="molecule type" value="Genomic_DNA"/>
</dbReference>
<evidence type="ECO:0000256" key="1">
    <source>
        <dbReference type="ARBA" id="ARBA00001947"/>
    </source>
</evidence>
<accession>A0ABV7K5F5</accession>
<evidence type="ECO:0000256" key="2">
    <source>
        <dbReference type="ARBA" id="ARBA00010037"/>
    </source>
</evidence>
<evidence type="ECO:0000256" key="8">
    <source>
        <dbReference type="ARBA" id="ARBA00044772"/>
    </source>
</evidence>
<comment type="function">
    <text evidence="7">Catalyzes the decarboxylation of 3-oxo-tetronate 4-phosphate to dihydroxyacetone phosphate (DHAP) and CO(2).</text>
</comment>
<keyword evidence="6" id="KW-0119">Carbohydrate metabolism</keyword>
<evidence type="ECO:0000256" key="11">
    <source>
        <dbReference type="ARBA" id="ARBA00048603"/>
    </source>
</evidence>
<dbReference type="RefSeq" id="WP_378217498.1">
    <property type="nucleotide sequence ID" value="NZ_JBHRTK010000001.1"/>
</dbReference>
<protein>
    <recommendedName>
        <fullName evidence="9">3-oxo-tetronate 4-phosphate decarboxylase</fullName>
        <ecNumber evidence="8">4.1.1.104</ecNumber>
    </recommendedName>
</protein>
<dbReference type="InterPro" id="IPR050013">
    <property type="entry name" value="OtnC"/>
</dbReference>
<keyword evidence="4" id="KW-0862">Zinc</keyword>
<evidence type="ECO:0000256" key="10">
    <source>
        <dbReference type="ARBA" id="ARBA00047520"/>
    </source>
</evidence>
<dbReference type="NCBIfam" id="NF043034">
    <property type="entry name" value="OxoTetrPhDc"/>
    <property type="match status" value="1"/>
</dbReference>
<evidence type="ECO:0000256" key="3">
    <source>
        <dbReference type="ARBA" id="ARBA00022723"/>
    </source>
</evidence>
<name>A0ABV7K5F5_9HYPH</name>